<dbReference type="Gene3D" id="3.40.50.11720">
    <property type="entry name" value="3-Deoxy-D-manno-octulosonic-acid transferase, N-terminal domain"/>
    <property type="match status" value="1"/>
</dbReference>
<keyword evidence="10" id="KW-1185">Reference proteome</keyword>
<sequence length="431" mass="45224">MDSLDLSYLVAVSLAGAAARACARGLPAGWRMRLEAEAPDLPANRWIWLHAVSVGELLLAEGLVRRLRDAGHTLHLSTGTPAGLALLAQRLPAWDGDTGRVRGGAFPLDDPAGLEPFLRRAPGAFLALETELWPGLLAALEARGIPRLIVNGRLTEKSLERGGPWLRRAASRLSLVAARDEASAEAFRHLGAPVVALGGNLKADLPPPRPLHEGWAALREAWAGYPVVVAGNTVEGEEASILEAWAQARGRFPGLRLILAPRQPRRFEAAAAVLAARGTPFRRASAWSPAGPSDASWASTEVLLLDTLGDLPAVYAEGTVALVAGGWAAPGGHNPLEPVRAGIPTLLGPGFANFEDLVPSLREAGLLQVVEAPDLASALQGALAAAPLRSTGEAPLPEGLRGTLDRTLTLLEPYLAALVGTRPVPIPRMGP</sequence>
<evidence type="ECO:0000256" key="4">
    <source>
        <dbReference type="ARBA" id="ARBA00022679"/>
    </source>
</evidence>
<gene>
    <name evidence="9" type="ORF">GETHOR_19620</name>
</gene>
<evidence type="ECO:0000313" key="9">
    <source>
        <dbReference type="EMBL" id="BDU69861.1"/>
    </source>
</evidence>
<dbReference type="GO" id="GO:0016740">
    <property type="term" value="F:transferase activity"/>
    <property type="evidence" value="ECO:0007669"/>
    <property type="project" value="UniProtKB-KW"/>
</dbReference>
<evidence type="ECO:0000313" key="10">
    <source>
        <dbReference type="Proteomes" id="UP001242010"/>
    </source>
</evidence>
<accession>A0ABM8DS49</accession>
<keyword evidence="4 7" id="KW-0808">Transferase</keyword>
<evidence type="ECO:0000256" key="1">
    <source>
        <dbReference type="ARBA" id="ARBA00004713"/>
    </source>
</evidence>
<dbReference type="Proteomes" id="UP001242010">
    <property type="component" value="Chromosome"/>
</dbReference>
<evidence type="ECO:0000256" key="7">
    <source>
        <dbReference type="RuleBase" id="RU365103"/>
    </source>
</evidence>
<evidence type="ECO:0000256" key="3">
    <source>
        <dbReference type="ARBA" id="ARBA00019077"/>
    </source>
</evidence>
<keyword evidence="7" id="KW-1003">Cell membrane</keyword>
<evidence type="ECO:0000256" key="5">
    <source>
        <dbReference type="ARBA" id="ARBA00031445"/>
    </source>
</evidence>
<comment type="similarity">
    <text evidence="7">Belongs to the glycosyltransferase group 1 family.</text>
</comment>
<evidence type="ECO:0000256" key="2">
    <source>
        <dbReference type="ARBA" id="ARBA00012621"/>
    </source>
</evidence>
<dbReference type="PANTHER" id="PTHR42755">
    <property type="entry name" value="3-DEOXY-MANNO-OCTULOSONATE CYTIDYLYLTRANSFERASE"/>
    <property type="match status" value="1"/>
</dbReference>
<dbReference type="RefSeq" id="WP_286353582.1">
    <property type="nucleotide sequence ID" value="NZ_AP027079.1"/>
</dbReference>
<dbReference type="EC" id="2.4.99.12" evidence="2 7"/>
<organism evidence="9 10">
    <name type="scientific">Geothrix oryzae</name>
    <dbReference type="NCBI Taxonomy" id="2927975"/>
    <lineage>
        <taxon>Bacteria</taxon>
        <taxon>Pseudomonadati</taxon>
        <taxon>Acidobacteriota</taxon>
        <taxon>Holophagae</taxon>
        <taxon>Holophagales</taxon>
        <taxon>Holophagaceae</taxon>
        <taxon>Geothrix</taxon>
    </lineage>
</organism>
<comment type="subcellular location">
    <subcellularLocation>
        <location evidence="7">Cell membrane</location>
    </subcellularLocation>
</comment>
<keyword evidence="7" id="KW-0448">Lipopolysaccharide biosynthesis</keyword>
<proteinExistence type="inferred from homology"/>
<dbReference type="Gene3D" id="3.40.50.2000">
    <property type="entry name" value="Glycogen Phosphorylase B"/>
    <property type="match status" value="1"/>
</dbReference>
<dbReference type="InterPro" id="IPR038107">
    <property type="entry name" value="Glycos_transf_N_sf"/>
</dbReference>
<dbReference type="Pfam" id="PF04413">
    <property type="entry name" value="Glycos_transf_N"/>
    <property type="match status" value="1"/>
</dbReference>
<dbReference type="InterPro" id="IPR007507">
    <property type="entry name" value="Glycos_transf_N"/>
</dbReference>
<dbReference type="PANTHER" id="PTHR42755:SF1">
    <property type="entry name" value="3-DEOXY-D-MANNO-OCTULOSONIC ACID TRANSFERASE, MITOCHONDRIAL-RELATED"/>
    <property type="match status" value="1"/>
</dbReference>
<dbReference type="EMBL" id="AP027079">
    <property type="protein sequence ID" value="BDU69861.1"/>
    <property type="molecule type" value="Genomic_DNA"/>
</dbReference>
<dbReference type="InterPro" id="IPR039901">
    <property type="entry name" value="Kdotransferase"/>
</dbReference>
<name>A0ABM8DS49_9BACT</name>
<reference evidence="10" key="1">
    <citation type="journal article" date="2023" name="Int. J. Syst. Evol. Microbiol.">
        <title>Mesoterricola silvestris gen. nov., sp. nov., Mesoterricola sediminis sp. nov., Geothrix oryzae sp. nov., Geothrix edaphica sp. nov., Geothrix rubra sp. nov., and Geothrix limicola sp. nov., six novel members of Acidobacteriota isolated from soils.</title>
        <authorList>
            <person name="Itoh H."/>
            <person name="Sugisawa Y."/>
            <person name="Mise K."/>
            <person name="Xu Z."/>
            <person name="Kuniyasu M."/>
            <person name="Ushijima N."/>
            <person name="Kawano K."/>
            <person name="Kobayashi E."/>
            <person name="Shiratori Y."/>
            <person name="Masuda Y."/>
            <person name="Senoo K."/>
        </authorList>
    </citation>
    <scope>NUCLEOTIDE SEQUENCE [LARGE SCALE GENOMIC DNA]</scope>
    <source>
        <strain evidence="10">Red222</strain>
    </source>
</reference>
<comment type="function">
    <text evidence="7">Involved in lipopolysaccharide (LPS) biosynthesis. Catalyzes the transfer of 3-deoxy-D-manno-octulosonate (Kdo) residue(s) from CMP-Kdo to lipid IV(A), the tetraacyldisaccharide-1,4'-bisphosphate precursor of lipid A.</text>
</comment>
<keyword evidence="7" id="KW-0472">Membrane</keyword>
<feature type="domain" description="3-deoxy-D-manno-octulosonic-acid transferase N-terminal" evidence="8">
    <location>
        <begin position="30"/>
        <end position="204"/>
    </location>
</feature>
<comment type="catalytic activity">
    <reaction evidence="6 7">
        <text>lipid IVA (E. coli) + CMP-3-deoxy-beta-D-manno-octulosonate = alpha-Kdo-(2-&gt;6)-lipid IVA (E. coli) + CMP + H(+)</text>
        <dbReference type="Rhea" id="RHEA:28066"/>
        <dbReference type="ChEBI" id="CHEBI:15378"/>
        <dbReference type="ChEBI" id="CHEBI:58603"/>
        <dbReference type="ChEBI" id="CHEBI:60364"/>
        <dbReference type="ChEBI" id="CHEBI:60377"/>
        <dbReference type="ChEBI" id="CHEBI:85987"/>
        <dbReference type="EC" id="2.4.99.12"/>
    </reaction>
</comment>
<protein>
    <recommendedName>
        <fullName evidence="3 7">3-deoxy-D-manno-octulosonic acid transferase</fullName>
        <shortName evidence="7">Kdo transferase</shortName>
        <ecNumber evidence="2 7">2.4.99.12</ecNumber>
    </recommendedName>
    <alternativeName>
        <fullName evidence="5 7">Lipid IV(A) 3-deoxy-D-manno-octulosonic acid transferase</fullName>
    </alternativeName>
</protein>
<evidence type="ECO:0000256" key="6">
    <source>
        <dbReference type="ARBA" id="ARBA00049183"/>
    </source>
</evidence>
<comment type="pathway">
    <text evidence="1 7">Bacterial outer membrane biogenesis; LPS core biosynthesis.</text>
</comment>
<evidence type="ECO:0000259" key="8">
    <source>
        <dbReference type="Pfam" id="PF04413"/>
    </source>
</evidence>